<dbReference type="AlphaFoldDB" id="A0AAV5D4C7"/>
<dbReference type="InterPro" id="IPR032675">
    <property type="entry name" value="LRR_dom_sf"/>
</dbReference>
<reference evidence="4" key="1">
    <citation type="journal article" date="2018" name="DNA Res.">
        <title>Multiple hybrid de novo genome assembly of finger millet, an orphan allotetraploid crop.</title>
        <authorList>
            <person name="Hatakeyama M."/>
            <person name="Aluri S."/>
            <person name="Balachadran M.T."/>
            <person name="Sivarajan S.R."/>
            <person name="Patrignani A."/>
            <person name="Gruter S."/>
            <person name="Poveda L."/>
            <person name="Shimizu-Inatsugi R."/>
            <person name="Baeten J."/>
            <person name="Francoijs K.J."/>
            <person name="Nataraja K.N."/>
            <person name="Reddy Y.A.N."/>
            <person name="Phadnis S."/>
            <person name="Ravikumar R.L."/>
            <person name="Schlapbach R."/>
            <person name="Sreeman S.M."/>
            <person name="Shimizu K.K."/>
        </authorList>
    </citation>
    <scope>NUCLEOTIDE SEQUENCE</scope>
</reference>
<feature type="domain" description="Disease resistance R13L4/SHOC-2-like LRR" evidence="3">
    <location>
        <begin position="135"/>
        <end position="199"/>
    </location>
</feature>
<dbReference type="GO" id="GO:0098542">
    <property type="term" value="P:defense response to other organism"/>
    <property type="evidence" value="ECO:0007669"/>
    <property type="project" value="TreeGrafter"/>
</dbReference>
<sequence length="199" mass="22382">MINIALPVATPLFHRRIFGATAICPAHLVHTGDEILEKCCYAPLAIALLSGLLANKPRSTPVWKGVQKCVAATDDIANFVTLLVDCKLRRSPLHDKVRRLSVIRVNDGDHGFLKSMATLNFAHYMFFGGVMPKLRFKRLVLLRVMDLEGCKDLTNRDVEEIASRLMHLRYLSVKDTPISELPDQIGQLQHLETLDLRDT</sequence>
<gene>
    <name evidence="4" type="primary">ga22481</name>
    <name evidence="4" type="ORF">PR202_ga22481</name>
</gene>
<dbReference type="EMBL" id="BQKI01000011">
    <property type="protein sequence ID" value="GJN04900.1"/>
    <property type="molecule type" value="Genomic_DNA"/>
</dbReference>
<dbReference type="InterPro" id="IPR044974">
    <property type="entry name" value="Disease_R_plants"/>
</dbReference>
<dbReference type="PANTHER" id="PTHR23155:SF1205">
    <property type="entry name" value="DISEASE RESISTANCE PROTEIN RPM1"/>
    <property type="match status" value="1"/>
</dbReference>
<evidence type="ECO:0000313" key="5">
    <source>
        <dbReference type="Proteomes" id="UP001054889"/>
    </source>
</evidence>
<dbReference type="InterPro" id="IPR055414">
    <property type="entry name" value="LRR_R13L4/SHOC2-like"/>
</dbReference>
<dbReference type="InterPro" id="IPR042197">
    <property type="entry name" value="Apaf_helical"/>
</dbReference>
<dbReference type="Pfam" id="PF23598">
    <property type="entry name" value="LRR_14"/>
    <property type="match status" value="1"/>
</dbReference>
<evidence type="ECO:0000313" key="4">
    <source>
        <dbReference type="EMBL" id="GJN04900.1"/>
    </source>
</evidence>
<evidence type="ECO:0000256" key="1">
    <source>
        <dbReference type="ARBA" id="ARBA00022737"/>
    </source>
</evidence>
<accession>A0AAV5D4C7</accession>
<name>A0AAV5D4C7_ELECO</name>
<dbReference type="Gene3D" id="1.10.8.430">
    <property type="entry name" value="Helical domain of apoptotic protease-activating factors"/>
    <property type="match status" value="1"/>
</dbReference>
<dbReference type="SUPFAM" id="SSF52047">
    <property type="entry name" value="RNI-like"/>
    <property type="match status" value="1"/>
</dbReference>
<evidence type="ECO:0000256" key="2">
    <source>
        <dbReference type="ARBA" id="ARBA00022821"/>
    </source>
</evidence>
<dbReference type="Proteomes" id="UP001054889">
    <property type="component" value="Unassembled WGS sequence"/>
</dbReference>
<proteinExistence type="predicted"/>
<keyword evidence="2" id="KW-0611">Plant defense</keyword>
<organism evidence="4 5">
    <name type="scientific">Eleusine coracana subsp. coracana</name>
    <dbReference type="NCBI Taxonomy" id="191504"/>
    <lineage>
        <taxon>Eukaryota</taxon>
        <taxon>Viridiplantae</taxon>
        <taxon>Streptophyta</taxon>
        <taxon>Embryophyta</taxon>
        <taxon>Tracheophyta</taxon>
        <taxon>Spermatophyta</taxon>
        <taxon>Magnoliopsida</taxon>
        <taxon>Liliopsida</taxon>
        <taxon>Poales</taxon>
        <taxon>Poaceae</taxon>
        <taxon>PACMAD clade</taxon>
        <taxon>Chloridoideae</taxon>
        <taxon>Cynodonteae</taxon>
        <taxon>Eleusininae</taxon>
        <taxon>Eleusine</taxon>
    </lineage>
</organism>
<comment type="caution">
    <text evidence="4">The sequence shown here is derived from an EMBL/GenBank/DDBJ whole genome shotgun (WGS) entry which is preliminary data.</text>
</comment>
<dbReference type="Gene3D" id="3.80.10.10">
    <property type="entry name" value="Ribonuclease Inhibitor"/>
    <property type="match status" value="1"/>
</dbReference>
<reference evidence="4" key="2">
    <citation type="submission" date="2021-12" db="EMBL/GenBank/DDBJ databases">
        <title>Resequencing data analysis of finger millet.</title>
        <authorList>
            <person name="Hatakeyama M."/>
            <person name="Aluri S."/>
            <person name="Balachadran M.T."/>
            <person name="Sivarajan S.R."/>
            <person name="Poveda L."/>
            <person name="Shimizu-Inatsugi R."/>
            <person name="Schlapbach R."/>
            <person name="Sreeman S.M."/>
            <person name="Shimizu K.K."/>
        </authorList>
    </citation>
    <scope>NUCLEOTIDE SEQUENCE</scope>
</reference>
<protein>
    <recommendedName>
        <fullName evidence="3">Disease resistance R13L4/SHOC-2-like LRR domain-containing protein</fullName>
    </recommendedName>
</protein>
<evidence type="ECO:0000259" key="3">
    <source>
        <dbReference type="Pfam" id="PF23598"/>
    </source>
</evidence>
<keyword evidence="1" id="KW-0677">Repeat</keyword>
<dbReference type="PANTHER" id="PTHR23155">
    <property type="entry name" value="DISEASE RESISTANCE PROTEIN RP"/>
    <property type="match status" value="1"/>
</dbReference>
<keyword evidence="5" id="KW-1185">Reference proteome</keyword>